<accession>A0ABQ5QMA9</accession>
<evidence type="ECO:0008006" key="3">
    <source>
        <dbReference type="Google" id="ProtNLM"/>
    </source>
</evidence>
<organism evidence="1 2">
    <name type="scientific">Phytohabitans aurantiacus</name>
    <dbReference type="NCBI Taxonomy" id="3016789"/>
    <lineage>
        <taxon>Bacteria</taxon>
        <taxon>Bacillati</taxon>
        <taxon>Actinomycetota</taxon>
        <taxon>Actinomycetes</taxon>
        <taxon>Micromonosporales</taxon>
        <taxon>Micromonosporaceae</taxon>
    </lineage>
</organism>
<name>A0ABQ5QMA9_9ACTN</name>
<protein>
    <recommendedName>
        <fullName evidence="3">PIN domain-containing protein</fullName>
    </recommendedName>
</protein>
<sequence length="124" mass="13330">MKAIHLVLDTSAVLAYANGSEHVGEPLTQVTENDAAFTVPLAVLATAASRVDQAWVELLTKHPAFEPVETEWTRWSAVAATMRVVDDLDTAEALLAALDFDCEVLTAEPDRYVALGDDPPVIAI</sequence>
<evidence type="ECO:0000313" key="2">
    <source>
        <dbReference type="Proteomes" id="UP001144280"/>
    </source>
</evidence>
<proteinExistence type="predicted"/>
<dbReference type="RefSeq" id="WP_281892912.1">
    <property type="nucleotide sequence ID" value="NZ_BSDI01000004.1"/>
</dbReference>
<dbReference type="Proteomes" id="UP001144280">
    <property type="component" value="Unassembled WGS sequence"/>
</dbReference>
<evidence type="ECO:0000313" key="1">
    <source>
        <dbReference type="EMBL" id="GLH95843.1"/>
    </source>
</evidence>
<gene>
    <name evidence="1" type="ORF">Pa4123_11150</name>
</gene>
<keyword evidence="2" id="KW-1185">Reference proteome</keyword>
<dbReference type="EMBL" id="BSDI01000004">
    <property type="protein sequence ID" value="GLH95843.1"/>
    <property type="molecule type" value="Genomic_DNA"/>
</dbReference>
<comment type="caution">
    <text evidence="1">The sequence shown here is derived from an EMBL/GenBank/DDBJ whole genome shotgun (WGS) entry which is preliminary data.</text>
</comment>
<reference evidence="1" key="1">
    <citation type="submission" date="2022-12" db="EMBL/GenBank/DDBJ databases">
        <title>New Phytohabitans aurantiacus sp. RD004123 nov., an actinomycete isolated from soil.</title>
        <authorList>
            <person name="Triningsih D.W."/>
            <person name="Harunari E."/>
            <person name="Igarashi Y."/>
        </authorList>
    </citation>
    <scope>NUCLEOTIDE SEQUENCE</scope>
    <source>
        <strain evidence="1">RD004123</strain>
    </source>
</reference>